<keyword evidence="2" id="KW-0238">DNA-binding</keyword>
<name>A0A6B8RHY7_9BACL</name>
<keyword evidence="3" id="KW-0804">Transcription</keyword>
<dbReference type="InterPro" id="IPR020449">
    <property type="entry name" value="Tscrpt_reg_AraC-type_HTH"/>
</dbReference>
<dbReference type="InterPro" id="IPR018060">
    <property type="entry name" value="HTH_AraC"/>
</dbReference>
<keyword evidence="4" id="KW-0597">Phosphoprotein</keyword>
<protein>
    <submittedName>
        <fullName evidence="7">Response regulator</fullName>
    </submittedName>
</protein>
<feature type="domain" description="HTH araC/xylS-type" evidence="5">
    <location>
        <begin position="446"/>
        <end position="544"/>
    </location>
</feature>
<evidence type="ECO:0000256" key="3">
    <source>
        <dbReference type="ARBA" id="ARBA00023163"/>
    </source>
</evidence>
<dbReference type="CDD" id="cd17536">
    <property type="entry name" value="REC_YesN-like"/>
    <property type="match status" value="1"/>
</dbReference>
<keyword evidence="8" id="KW-1185">Reference proteome</keyword>
<dbReference type="SMART" id="SM00448">
    <property type="entry name" value="REC"/>
    <property type="match status" value="1"/>
</dbReference>
<evidence type="ECO:0000259" key="5">
    <source>
        <dbReference type="PROSITE" id="PS01124"/>
    </source>
</evidence>
<dbReference type="Gene3D" id="1.10.10.60">
    <property type="entry name" value="Homeodomain-like"/>
    <property type="match status" value="2"/>
</dbReference>
<dbReference type="RefSeq" id="WP_155701109.1">
    <property type="nucleotide sequence ID" value="NZ_CP034235.1"/>
</dbReference>
<sequence>MYKLLIVDDEKLILDGLTDLFMEDELLNLTIFKASSAIEALTIFEQKKIDILLTDIRMPKMSGLELVEQLKGRWPECRVIFLTGYHEFDYIYQAIQQGQVKYVLKTEGDAKIFAAVQETVDELEASLKMESLLKKAILLRRQQSAYHRSLFFADLMEEVISSEQFRKHSFDELEIPLDVHNPLLLVAARIDNDGARMKGYERDRIFSSLTSICDRYFAPLIRFVDFVDNRTYLFLFIQALESSHMSWERLNTFVHGSLETIQRTANQTLGLPISFAMMNHPTEWDLIAKDSSLLKALLFQYNNEKQIIITEKNDIDMLKTFQDTHMKSITAVFHKKAERLDIYLETGKKDEIFRLFTELEAIIKHCEMNDSQSIELYYSVSFRLLVNLNKYRLQDSMYYKENIRYLTQSNVHSSWDSAIKFLREMVRGFFEVQSDKAFKIKGDVVGKIKLYIAEHLADDLSLTNLADQVYLNPEYLSRLFKQSEGMTITEYITELKIRKAKELLSQPELYIQDIAKSMGFSTAGYFTRFFKKETDLTPQEFRTK</sequence>
<dbReference type="PROSITE" id="PS50110">
    <property type="entry name" value="RESPONSE_REGULATORY"/>
    <property type="match status" value="1"/>
</dbReference>
<dbReference type="InterPro" id="IPR001789">
    <property type="entry name" value="Sig_transdc_resp-reg_receiver"/>
</dbReference>
<dbReference type="GO" id="GO:0000160">
    <property type="term" value="P:phosphorelay signal transduction system"/>
    <property type="evidence" value="ECO:0007669"/>
    <property type="project" value="InterPro"/>
</dbReference>
<dbReference type="PANTHER" id="PTHR43280">
    <property type="entry name" value="ARAC-FAMILY TRANSCRIPTIONAL REGULATOR"/>
    <property type="match status" value="1"/>
</dbReference>
<feature type="modified residue" description="4-aspartylphosphate" evidence="4">
    <location>
        <position position="55"/>
    </location>
</feature>
<evidence type="ECO:0000256" key="2">
    <source>
        <dbReference type="ARBA" id="ARBA00023125"/>
    </source>
</evidence>
<accession>A0A6B8RHY7</accession>
<keyword evidence="1" id="KW-0805">Transcription regulation</keyword>
<dbReference type="GO" id="GO:0043565">
    <property type="term" value="F:sequence-specific DNA binding"/>
    <property type="evidence" value="ECO:0007669"/>
    <property type="project" value="InterPro"/>
</dbReference>
<dbReference type="GO" id="GO:0003700">
    <property type="term" value="F:DNA-binding transcription factor activity"/>
    <property type="evidence" value="ECO:0007669"/>
    <property type="project" value="InterPro"/>
</dbReference>
<dbReference type="InterPro" id="IPR009057">
    <property type="entry name" value="Homeodomain-like_sf"/>
</dbReference>
<dbReference type="PROSITE" id="PS01124">
    <property type="entry name" value="HTH_ARAC_FAMILY_2"/>
    <property type="match status" value="1"/>
</dbReference>
<dbReference type="PRINTS" id="PR00032">
    <property type="entry name" value="HTHARAC"/>
</dbReference>
<dbReference type="OrthoDB" id="2543932at2"/>
<dbReference type="PANTHER" id="PTHR43280:SF28">
    <property type="entry name" value="HTH-TYPE TRANSCRIPTIONAL ACTIVATOR RHAS"/>
    <property type="match status" value="1"/>
</dbReference>
<dbReference type="InterPro" id="IPR011006">
    <property type="entry name" value="CheY-like_superfamily"/>
</dbReference>
<proteinExistence type="predicted"/>
<dbReference type="SMART" id="SM00342">
    <property type="entry name" value="HTH_ARAC"/>
    <property type="match status" value="1"/>
</dbReference>
<dbReference type="KEGG" id="ppsc:EHS13_14890"/>
<dbReference type="SUPFAM" id="SSF52172">
    <property type="entry name" value="CheY-like"/>
    <property type="match status" value="1"/>
</dbReference>
<dbReference type="Gene3D" id="3.40.50.2300">
    <property type="match status" value="1"/>
</dbReference>
<dbReference type="SUPFAM" id="SSF46689">
    <property type="entry name" value="Homeodomain-like"/>
    <property type="match status" value="2"/>
</dbReference>
<evidence type="ECO:0000256" key="4">
    <source>
        <dbReference type="PROSITE-ProRule" id="PRU00169"/>
    </source>
</evidence>
<gene>
    <name evidence="7" type="ORF">EHS13_14890</name>
</gene>
<dbReference type="AlphaFoldDB" id="A0A6B8RHY7"/>
<reference evidence="8" key="1">
    <citation type="submission" date="2018-11" db="EMBL/GenBank/DDBJ databases">
        <title>Complete genome sequence of Paenibacillus sp. ML311-T8.</title>
        <authorList>
            <person name="Nam Y.-D."/>
            <person name="Kang J."/>
            <person name="Chung W.-H."/>
            <person name="Park Y.S."/>
        </authorList>
    </citation>
    <scope>NUCLEOTIDE SEQUENCE [LARGE SCALE GENOMIC DNA]</scope>
    <source>
        <strain evidence="8">ML311-T8</strain>
    </source>
</reference>
<organism evidence="7 8">
    <name type="scientific">Paenibacillus psychroresistens</name>
    <dbReference type="NCBI Taxonomy" id="1778678"/>
    <lineage>
        <taxon>Bacteria</taxon>
        <taxon>Bacillati</taxon>
        <taxon>Bacillota</taxon>
        <taxon>Bacilli</taxon>
        <taxon>Bacillales</taxon>
        <taxon>Paenibacillaceae</taxon>
        <taxon>Paenibacillus</taxon>
    </lineage>
</organism>
<feature type="domain" description="Response regulatory" evidence="6">
    <location>
        <begin position="3"/>
        <end position="120"/>
    </location>
</feature>
<evidence type="ECO:0000259" key="6">
    <source>
        <dbReference type="PROSITE" id="PS50110"/>
    </source>
</evidence>
<dbReference type="EMBL" id="CP034235">
    <property type="protein sequence ID" value="QGQ96071.1"/>
    <property type="molecule type" value="Genomic_DNA"/>
</dbReference>
<evidence type="ECO:0000313" key="8">
    <source>
        <dbReference type="Proteomes" id="UP000426246"/>
    </source>
</evidence>
<dbReference type="Proteomes" id="UP000426246">
    <property type="component" value="Chromosome"/>
</dbReference>
<evidence type="ECO:0000256" key="1">
    <source>
        <dbReference type="ARBA" id="ARBA00023015"/>
    </source>
</evidence>
<evidence type="ECO:0000313" key="7">
    <source>
        <dbReference type="EMBL" id="QGQ96071.1"/>
    </source>
</evidence>
<dbReference type="Pfam" id="PF00072">
    <property type="entry name" value="Response_reg"/>
    <property type="match status" value="1"/>
</dbReference>
<dbReference type="Pfam" id="PF12833">
    <property type="entry name" value="HTH_18"/>
    <property type="match status" value="1"/>
</dbReference>